<accession>A0A0A9FW88</accession>
<reference evidence="1" key="2">
    <citation type="journal article" date="2015" name="Data Brief">
        <title>Shoot transcriptome of the giant reed, Arundo donax.</title>
        <authorList>
            <person name="Barrero R.A."/>
            <person name="Guerrero F.D."/>
            <person name="Moolhuijzen P."/>
            <person name="Goolsby J.A."/>
            <person name="Tidwell J."/>
            <person name="Bellgard S.E."/>
            <person name="Bellgard M.I."/>
        </authorList>
    </citation>
    <scope>NUCLEOTIDE SEQUENCE</scope>
    <source>
        <tissue evidence="1">Shoot tissue taken approximately 20 cm above the soil surface</tissue>
    </source>
</reference>
<reference evidence="1" key="1">
    <citation type="submission" date="2014-09" db="EMBL/GenBank/DDBJ databases">
        <authorList>
            <person name="Magalhaes I.L.F."/>
            <person name="Oliveira U."/>
            <person name="Santos F.R."/>
            <person name="Vidigal T.H.D.A."/>
            <person name="Brescovit A.D."/>
            <person name="Santos A.J."/>
        </authorList>
    </citation>
    <scope>NUCLEOTIDE SEQUENCE</scope>
    <source>
        <tissue evidence="1">Shoot tissue taken approximately 20 cm above the soil surface</tissue>
    </source>
</reference>
<evidence type="ECO:0000313" key="1">
    <source>
        <dbReference type="EMBL" id="JAE14571.1"/>
    </source>
</evidence>
<name>A0A0A9FW88_ARUDO</name>
<sequence>MGGGGGKGKKNRYGLVECCALPGYLWDNEYILWHHRCKWPLPQVLLSTFTTHNETLNVWTDETEIDSSAALVAMQGIVL</sequence>
<dbReference type="EMBL" id="GBRH01183325">
    <property type="protein sequence ID" value="JAE14571.1"/>
    <property type="molecule type" value="Transcribed_RNA"/>
</dbReference>
<proteinExistence type="predicted"/>
<protein>
    <submittedName>
        <fullName evidence="1">Uncharacterized protein</fullName>
    </submittedName>
</protein>
<organism evidence="1">
    <name type="scientific">Arundo donax</name>
    <name type="common">Giant reed</name>
    <name type="synonym">Donax arundinaceus</name>
    <dbReference type="NCBI Taxonomy" id="35708"/>
    <lineage>
        <taxon>Eukaryota</taxon>
        <taxon>Viridiplantae</taxon>
        <taxon>Streptophyta</taxon>
        <taxon>Embryophyta</taxon>
        <taxon>Tracheophyta</taxon>
        <taxon>Spermatophyta</taxon>
        <taxon>Magnoliopsida</taxon>
        <taxon>Liliopsida</taxon>
        <taxon>Poales</taxon>
        <taxon>Poaceae</taxon>
        <taxon>PACMAD clade</taxon>
        <taxon>Arundinoideae</taxon>
        <taxon>Arundineae</taxon>
        <taxon>Arundo</taxon>
    </lineage>
</organism>
<dbReference type="AlphaFoldDB" id="A0A0A9FW88"/>